<dbReference type="InterPro" id="IPR009081">
    <property type="entry name" value="PP-bd_ACP"/>
</dbReference>
<dbReference type="Gene3D" id="3.30.559.10">
    <property type="entry name" value="Chloramphenicol acetyltransferase-like domain"/>
    <property type="match status" value="5"/>
</dbReference>
<keyword evidence="2" id="KW-0596">Phosphopantetheine</keyword>
<dbReference type="CDD" id="cd19543">
    <property type="entry name" value="DCL_NRPS"/>
    <property type="match status" value="1"/>
</dbReference>
<evidence type="ECO:0000256" key="4">
    <source>
        <dbReference type="ARBA" id="ARBA00022737"/>
    </source>
</evidence>
<evidence type="ECO:0000256" key="2">
    <source>
        <dbReference type="ARBA" id="ARBA00022450"/>
    </source>
</evidence>
<dbReference type="Pfam" id="PF08242">
    <property type="entry name" value="Methyltransf_12"/>
    <property type="match status" value="1"/>
</dbReference>
<dbReference type="FunFam" id="3.40.50.980:FF:000001">
    <property type="entry name" value="Non-ribosomal peptide synthetase"/>
    <property type="match status" value="3"/>
</dbReference>
<dbReference type="Pfam" id="PF00975">
    <property type="entry name" value="Thioesterase"/>
    <property type="match status" value="1"/>
</dbReference>
<dbReference type="SUPFAM" id="SSF47336">
    <property type="entry name" value="ACP-like"/>
    <property type="match status" value="3"/>
</dbReference>
<dbReference type="InterPro" id="IPR020806">
    <property type="entry name" value="PKS_PP-bd"/>
</dbReference>
<dbReference type="GO" id="GO:0005737">
    <property type="term" value="C:cytoplasm"/>
    <property type="evidence" value="ECO:0007669"/>
    <property type="project" value="TreeGrafter"/>
</dbReference>
<dbReference type="InterPro" id="IPR029058">
    <property type="entry name" value="AB_hydrolase_fold"/>
</dbReference>
<feature type="domain" description="Carrier" evidence="6">
    <location>
        <begin position="4240"/>
        <end position="4315"/>
    </location>
</feature>
<dbReference type="FunFam" id="1.10.1200.10:FF:000005">
    <property type="entry name" value="Nonribosomal peptide synthetase 1"/>
    <property type="match status" value="2"/>
</dbReference>
<dbReference type="SUPFAM" id="SSF52777">
    <property type="entry name" value="CoA-dependent acyltransferases"/>
    <property type="match status" value="9"/>
</dbReference>
<evidence type="ECO:0000256" key="5">
    <source>
        <dbReference type="ARBA" id="ARBA00023194"/>
    </source>
</evidence>
<evidence type="ECO:0000313" key="7">
    <source>
        <dbReference type="EMBL" id="UYF94111.1"/>
    </source>
</evidence>
<gene>
    <name evidence="7" type="ORF">OCS65_27480</name>
</gene>
<proteinExistence type="predicted"/>
<dbReference type="GO" id="GO:0031177">
    <property type="term" value="F:phosphopantetheine binding"/>
    <property type="evidence" value="ECO:0007669"/>
    <property type="project" value="InterPro"/>
</dbReference>
<dbReference type="InterPro" id="IPR013217">
    <property type="entry name" value="Methyltransf_12"/>
</dbReference>
<dbReference type="EMBL" id="CP106982">
    <property type="protein sequence ID" value="UYF94111.1"/>
    <property type="molecule type" value="Genomic_DNA"/>
</dbReference>
<accession>A0AA46NXY9</accession>
<dbReference type="InterPro" id="IPR020802">
    <property type="entry name" value="TesA-like"/>
</dbReference>
<dbReference type="InterPro" id="IPR010071">
    <property type="entry name" value="AA_adenyl_dom"/>
</dbReference>
<dbReference type="GO" id="GO:0003824">
    <property type="term" value="F:catalytic activity"/>
    <property type="evidence" value="ECO:0007669"/>
    <property type="project" value="InterPro"/>
</dbReference>
<keyword evidence="3" id="KW-0597">Phosphoprotein</keyword>
<dbReference type="GO" id="GO:0043041">
    <property type="term" value="P:amino acid activation for nonribosomal peptide biosynthetic process"/>
    <property type="evidence" value="ECO:0007669"/>
    <property type="project" value="TreeGrafter"/>
</dbReference>
<dbReference type="SUPFAM" id="SSF53474">
    <property type="entry name" value="alpha/beta-Hydrolases"/>
    <property type="match status" value="1"/>
</dbReference>
<evidence type="ECO:0000259" key="6">
    <source>
        <dbReference type="PROSITE" id="PS50075"/>
    </source>
</evidence>
<dbReference type="NCBIfam" id="TIGR01733">
    <property type="entry name" value="AA-adenyl-dom"/>
    <property type="match status" value="3"/>
</dbReference>
<dbReference type="Gene3D" id="3.30.300.30">
    <property type="match status" value="4"/>
</dbReference>
<dbReference type="InterPro" id="IPR006162">
    <property type="entry name" value="Ppantetheine_attach_site"/>
</dbReference>
<dbReference type="InterPro" id="IPR001031">
    <property type="entry name" value="Thioesterase"/>
</dbReference>
<dbReference type="PROSITE" id="PS50075">
    <property type="entry name" value="CARRIER"/>
    <property type="match status" value="3"/>
</dbReference>
<dbReference type="Pfam" id="PF00550">
    <property type="entry name" value="PP-binding"/>
    <property type="match status" value="3"/>
</dbReference>
<reference evidence="7" key="1">
    <citation type="submission" date="2022-09" db="EMBL/GenBank/DDBJ databases">
        <title>The genome sequence of Rhodococcus aetherivorans N1.</title>
        <authorList>
            <person name="Jiang W."/>
        </authorList>
    </citation>
    <scope>NUCLEOTIDE SEQUENCE</scope>
    <source>
        <strain evidence="7">N1</strain>
    </source>
</reference>
<dbReference type="SUPFAM" id="SSF53335">
    <property type="entry name" value="S-adenosyl-L-methionine-dependent methyltransferases"/>
    <property type="match status" value="1"/>
</dbReference>
<dbReference type="SUPFAM" id="SSF56801">
    <property type="entry name" value="Acetyl-CoA synthetase-like"/>
    <property type="match status" value="3"/>
</dbReference>
<dbReference type="SMART" id="SM00824">
    <property type="entry name" value="PKS_TE"/>
    <property type="match status" value="1"/>
</dbReference>
<dbReference type="InterPro" id="IPR001242">
    <property type="entry name" value="Condensation_dom"/>
</dbReference>
<dbReference type="NCBIfam" id="NF003417">
    <property type="entry name" value="PRK04813.1"/>
    <property type="match status" value="4"/>
</dbReference>
<evidence type="ECO:0000256" key="1">
    <source>
        <dbReference type="ARBA" id="ARBA00001957"/>
    </source>
</evidence>
<dbReference type="GO" id="GO:0008610">
    <property type="term" value="P:lipid biosynthetic process"/>
    <property type="evidence" value="ECO:0007669"/>
    <property type="project" value="UniProtKB-ARBA"/>
</dbReference>
<dbReference type="Proteomes" id="UP001163947">
    <property type="component" value="Chromosome"/>
</dbReference>
<dbReference type="Gene3D" id="3.40.50.150">
    <property type="entry name" value="Vaccinia Virus protein VP39"/>
    <property type="match status" value="1"/>
</dbReference>
<dbReference type="InterPro" id="IPR020845">
    <property type="entry name" value="AMP-binding_CS"/>
</dbReference>
<dbReference type="CDD" id="cd19540">
    <property type="entry name" value="LCL_NRPS-like"/>
    <property type="match status" value="1"/>
</dbReference>
<dbReference type="SMART" id="SM00823">
    <property type="entry name" value="PKS_PP"/>
    <property type="match status" value="3"/>
</dbReference>
<dbReference type="Pfam" id="PF00668">
    <property type="entry name" value="Condensation"/>
    <property type="match status" value="5"/>
</dbReference>
<dbReference type="GO" id="GO:0009403">
    <property type="term" value="P:toxin biosynthetic process"/>
    <property type="evidence" value="ECO:0007669"/>
    <property type="project" value="UniProtKB-ARBA"/>
</dbReference>
<evidence type="ECO:0000256" key="3">
    <source>
        <dbReference type="ARBA" id="ARBA00022553"/>
    </source>
</evidence>
<dbReference type="InterPro" id="IPR045851">
    <property type="entry name" value="AMP-bd_C_sf"/>
</dbReference>
<dbReference type="CDD" id="cd02440">
    <property type="entry name" value="AdoMet_MTases"/>
    <property type="match status" value="1"/>
</dbReference>
<feature type="domain" description="Carrier" evidence="6">
    <location>
        <begin position="1210"/>
        <end position="1287"/>
    </location>
</feature>
<comment type="cofactor">
    <cofactor evidence="1">
        <name>pantetheine 4'-phosphate</name>
        <dbReference type="ChEBI" id="CHEBI:47942"/>
    </cofactor>
</comment>
<dbReference type="CDD" id="cd05930">
    <property type="entry name" value="A_NRPS"/>
    <property type="match status" value="1"/>
</dbReference>
<dbReference type="NCBIfam" id="TIGR01720">
    <property type="entry name" value="NRPS-para261"/>
    <property type="match status" value="1"/>
</dbReference>
<keyword evidence="5" id="KW-0045">Antibiotic biosynthesis</keyword>
<dbReference type="Gene3D" id="3.40.50.1820">
    <property type="entry name" value="alpha/beta hydrolase"/>
    <property type="match status" value="1"/>
</dbReference>
<dbReference type="PANTHER" id="PTHR45527:SF1">
    <property type="entry name" value="FATTY ACID SYNTHASE"/>
    <property type="match status" value="1"/>
</dbReference>
<name>A0AA46NXY9_9NOCA</name>
<dbReference type="PANTHER" id="PTHR45527">
    <property type="entry name" value="NONRIBOSOMAL PEPTIDE SYNTHETASE"/>
    <property type="match status" value="1"/>
</dbReference>
<feature type="domain" description="Carrier" evidence="6">
    <location>
        <begin position="2707"/>
        <end position="2781"/>
    </location>
</feature>
<dbReference type="Gene3D" id="1.10.1200.10">
    <property type="entry name" value="ACP-like"/>
    <property type="match status" value="2"/>
</dbReference>
<organism evidence="7 8">
    <name type="scientific">Rhodococcus aetherivorans</name>
    <dbReference type="NCBI Taxonomy" id="191292"/>
    <lineage>
        <taxon>Bacteria</taxon>
        <taxon>Bacillati</taxon>
        <taxon>Actinomycetota</taxon>
        <taxon>Actinomycetes</taxon>
        <taxon>Mycobacteriales</taxon>
        <taxon>Nocardiaceae</taxon>
        <taxon>Rhodococcus</taxon>
    </lineage>
</organism>
<sequence>MSPAQYGIWLAQQLAPQVPFAIAQYVEFPGPLDLDLLRAVSETAGREFETVFLRLIEIDGRPFQIVDRELDFRTEILDFRDRREPRAAAEEWLRRDVERPVDLLADRMCKIAVLCIDDSDFLVYVKAHHIVLDGYGAMILMNRGAELYAAALEGRAADAGPSTDLRTLYERDRKYRASRRFAADRDYWSQRMLAAPKGTGDTAVPPAVTSLVETAELSPAASDHLQGSAKTMNATPTAVVLAAFACFFSRLSGSGDVLVNIPVSARTTAQLRHSAGMLVNVVPLRIAVHAEDTLGELVGRMQLELLGALRHQGCGIEDIRRSTGNAVSRFSVPLVNVMLFEQELGLGAVPGTVHVLSRGPVGDRMISVCPGGSPATTTIEFRANPNRYREDEIRRQCTQIAELLEEFVTADPGTPLGSIHRTSAREAERRFRDASLVDYWTSTLAGLPTPPELPIGPSPIRRTKDPATVRFPIDDDSCRAVVALAAEQHVDSFVVLHAAVSVLLARLGGVDDVAIGTPVPRTGVSDAEVDDAIGILVLRARAGSATRFDDLVAQLGRTDREAFEHADVSPRRLAEALGPSQDGTRSPLYRVTLEHHVEAQSSAGEPVTGTATTYASMCFGTADLQISVTERRNRITTGMSVSMRYATEPIAEGTVCGFASRFTRILTAIAADASVRIGDIDLLGPEERETLVPARGPAGVPVRRLPDILAAAASADPEAVAVSCGTVRISYRTLDEQTNRLARRLIDLGAGPERFVAIGIERSADSVVAVWAVTKTGAAFVPVDPTYPAERIEFMLDDCGAVLGLTTLSQRARMPERVRWVVLDDPRMADPPARRGTTVADTDRVMPLRADHPAYLIYTSGSTGTPKGVVITHRGLANLVAFAAASAEPGARVWHGASPSFDLAVLEMLLAFGVGAQLVVAPSGVYGGTELARLLAAEHVTHWCTTPAVLSTLDPRSLDDLVFVIVGGESCPPGLVERWAPGRRMVNGYGPSEATVQATTDDLLPGDGVGLGNPGPGFEAIVLDARLHPVPVGVVGELYLSGPALARGYHRRSGTTATRFVADPFGAPGRRMYRTGDLMRWSTGTSAPVGGTSLLRLEYVGRADLQVKLRGRRIELGEVEAALLRHDRVGQAVAVLRVDGGIEHLVGYVVPRPGEVVDGAEVQKSVATALPDFLMPAVVVVLAAMPVTANGKIDRNALPVPTFGGSAYRPPRTALERTLVGAFAQVLGVAPDRVGLDDGFFDLGGDSLLATGLVARIRATLRAEVPIRTVFEAPTVAGLVPRLAECGVARPPLVPQRRPKRIPLSYAQSRLWFIHRYEGPSTTYNLPMAARLRGEVDVAAMVAAFTDVVTRHESLRTVFGEEEGIPFQQILPVDEVTLSLPVTTVSGELMADAVEAEVAYRFDLSTEIPIRAALLRQSPDEHVLVLVLHHIAGDGASMVPLVRDVMTAYAARAAGSAPNWDPLPVQYADYALWQREMLGTETDPDSMLYRQFEYWRAELADAPEQLRLPTDRIRPPVQSFEGGTVEFTVDASLREAVDELARSRGATTSMVMQSALAVLLHKLGAGTDILIGGPVAGRTDELLADLVGFFVNSWVLRVDLSGLDDFAAVLDQVRAKALAAYENQDAPFERLVELLNPVRSTAHHALFQVAMALQNNPLPVLDYPGLQVAMEPVTAGVARFDLFFSLSDVPATPHSPGGMRGTIEYASDLFDRSTVQQIAARFVRVLTSMVTCPQRRFVLVDLLEPHERVQVLQEWNGTTVTVPDTTVPMLFARQVSADPDAVALTSGTEQWTYRELAARATRLAHRLIDLGVGPESVVAVALDRSAASIVALLAVSTAGGAYLPIDPGYPGERTRFILEDAAPLLVLSDAVVAGRLRSPACPVLLLDPGGASVGDPTTRVGPVTDSDRRMPLRPEHPAYLIYTSGSTGVPKGVAITHRNLVHLVSHGWPANRPRERMSMTSSPGFDASVYEIWPALLTGAELVLAPPGPADPMDIAQTVLDHGVTAVFVSTPMFHLLADPGIATDGVWDHVDQVVTAGAALFPAAVDRFRAAHPGPLVVNAYGPTETTVCATLYPVPTTHEPGSSSVPIGIPIEGVQVFVLDAGLQPVPVGVPGELYLAGAGVGRGYHGRPAMTAGRFVACPFGAPGQRMYRSGDLVAWRSRERTETGRVRAADLEFVGRVDDQLEIRGFRVEPGEVEAVLTSHPAVAQAAVVPRAVPGDIASTQLVGYVVLDRDLTLRAEAARESEAVERWQALYDDVYSDAAAAVPASPALSLDEDFGGWNASATGRPLPLDEMRQWRDAAVQSIRTLRPHRLLELGAGSGLLLAELAPECGEYWATDFAASAIASLRVKVAGQPWAQRVRLRTQPAHVTDGLPEGHFDTVVLNSVVQYFPDAAYLLEVLGKALRLLTPGGALYLGDVRNLASLPQFAAGVELARAGVTDTASVVRERVRRAMLTERELLLAPEFFTSLPQHLTGITGTEIQLGRMHAVNELSCHRYQVILRTGPAPVRSLGDAPRQPWHRWGTMAALCDHLRAHRPDMLRVDGVPHAGLVRAVALADRLDEAPDDVPVQNLLDGAPTQDGWMPHDLDSVGKELGYSVAVTWSPTPGGMDAVFIAGETNDTYPAAVTDVYLPAGPIGPLARYVNDPAASTRIDEIRRFVSERLPDFMVPSALVHMAALPLTAHGKLDHRALPAPEFAIPGADVQAPSTPTEETLAAVFAEVLGLGRVGAHDSFFALGGDSIMSIQLVARAKAAGVLISPRDVFEHKTVSALAAVATSLAQGHEALPELPGGGIGDITPLPIHRWLFERGGGFDRFSQSVLLTLPAEADEANLTAALQAVVDAHDMLRARLHLPSESASGWGLETRPAGTVHADKLFLRISVDSVTGPDFTSTVGAALDAATGRLDPASGIVLQAVWFDAGPIGRLLLVAHHLVIDGVSWRILVPDLATAWGRTVAGLEPELEAEHTSMRRWAHGLREESRSENRRAELDLWQDMLSVEEPPLGSRFLDTAKDVGATLDTITVDVPTVTTEILLTALPAAVHGGVNDGLLTALGAAVITWCRARGQDTDRVLVGLEGHGREEQVVPGADLSRTVGWFTTMFPVRLDLSGIDSSEVFATGTGRGIDAVKAVKEQLLAVPDHGIGYGMLRWIDDEYRTTLESRPEPQIVFNYLGRVATTSSGSAREAGWIPIADIDLGPGTDPAQPAAAAVAVNAVVVDTDTGPMLRTSFTFPTGVLATDEVTDLAQRWRQALIALALDTTVPGAGGHTPSDLSLVPLSQRAIDDLEHRCPGLEDVWPLTPLQSGLLFHAIQADSVDAYTVQLTLHLQGRIDPRRLRAAAAAVVVRHPNLRVAFVLDEGNPVQVVQRGIELPLREIDLTAVDVAVRDTELDRILTEDRLARFDTAVAPLLRLTLIRMGPDDFRLLFTNHHLLLDGWSAPLLLKELLVLYAGAGDTSVLPPPHAYRDYLIWLGRQDSDAACSAWSRYLRGVDGPTLLVPGRRGEPVGAVSEETSRTLGEDRTRQLEAFARTHSLTLNTLVQVAWGIVLATLTSLRDVVFGSTVSGRQATVPGIEEMVGLFINTVPVRISVDPNRTLTELLERVRAEQTELLDSHHVGLADIQRAAGPAAVFDTLTVFESYPVDRAALSRATDVAGMRVTHVTARDSGHYPVALIAHTDPLLHLRISYRPDLYDRGSAEQTLRRVVRVLDAVVDEPETTLGRLNLLDEAERRRLAPVGSSPAVPVSEATWTEMLAGQVARHRDAIAVVENGEQLTYADFGARISRLARWLISRGVRPEAPVIVAMRRSVDQLVATLAILEAGGVYVPIDPDHPAERIAHVLETAQPMCVLASEGIELPGTVPVIRTDALDLSGFPASPVTDTDRLAPVRPDNTAYVIFTSGSTGTPKGVTVTHRGLTTPAQWCAGVADSESRVLHAISPSFDASLLEYLTAVAAGGQLVVAPPTVYGGAEMKALLRTARITHLYITPTVLATIDPSGLDELAFVCVGGETCPPWLVERWATGRRMVNGYGPTETTVMSNVRDPLAADEPITLGVPMPGFAEVVTDRRIQPVPVGVSGELYVAGPGLARGYHRQPGTTATRFVADPFGAPGRRMYRTGDLVRWTDTTGRLEPEYVGRSDFQVKVRGLRIELEEVEAALVRHPAVAQAVAVVRDGGRGEQLVAYIVPAHAPADPAEILRSLAAVLPSYMVPVALTVLPAMPVTPTGKVDRAALPAPEFSRSEYRSPRTDTERIVAEAFASGLDLERVGIDDNFFDLGGNSLSAVRVAAILKSKLSGDVPLPLIFLAPTPAGLAHRLDTRPGGGTPSTIEALEVLIPLRAGGSRTPLFCVHPAIGISWVYAGLLRYLPDRAVYGLQLPLLSGGPAYASHHALAHRYVEELRAVRPHGPYHLLGWSQGGLIAHHMAVQLRSAGEAVDLVMLDYYPIERARKELTLAEVLVSLGIDADSAEPTDISFDTALTQVNRMLGHETGLTPSDLERILGAYAEVHRTGPELGVEVFDGDMLFFAAANSLDDSGETSPGLWRKTVTGSIVEHVVAGDHLHMMNPEATSVIGPILADHLGRIDERRRSPR</sequence>
<dbReference type="Gene3D" id="3.30.559.30">
    <property type="entry name" value="Nonribosomal peptide synthetase, condensation domain"/>
    <property type="match status" value="5"/>
</dbReference>
<dbReference type="RefSeq" id="WP_231772123.1">
    <property type="nucleotide sequence ID" value="NZ_CP088969.1"/>
</dbReference>
<dbReference type="PROSITE" id="PS00012">
    <property type="entry name" value="PHOSPHOPANTETHEINE"/>
    <property type="match status" value="3"/>
</dbReference>
<dbReference type="InterPro" id="IPR010060">
    <property type="entry name" value="NRPS_synth"/>
</dbReference>
<dbReference type="Gene3D" id="3.40.50.980">
    <property type="match status" value="6"/>
</dbReference>
<protein>
    <submittedName>
        <fullName evidence="7">Non-ribosomal peptide synthetase</fullName>
    </submittedName>
</protein>
<dbReference type="Pfam" id="PF00501">
    <property type="entry name" value="AMP-binding"/>
    <property type="match status" value="3"/>
</dbReference>
<dbReference type="InterPro" id="IPR025110">
    <property type="entry name" value="AMP-bd_C"/>
</dbReference>
<dbReference type="GO" id="GO:0017000">
    <property type="term" value="P:antibiotic biosynthetic process"/>
    <property type="evidence" value="ECO:0007669"/>
    <property type="project" value="UniProtKB-KW"/>
</dbReference>
<dbReference type="PROSITE" id="PS00455">
    <property type="entry name" value="AMP_BINDING"/>
    <property type="match status" value="3"/>
</dbReference>
<dbReference type="InterPro" id="IPR029063">
    <property type="entry name" value="SAM-dependent_MTases_sf"/>
</dbReference>
<dbReference type="Pfam" id="PF13193">
    <property type="entry name" value="AMP-binding_C"/>
    <property type="match status" value="3"/>
</dbReference>
<dbReference type="InterPro" id="IPR036736">
    <property type="entry name" value="ACP-like_sf"/>
</dbReference>
<dbReference type="InterPro" id="IPR000873">
    <property type="entry name" value="AMP-dep_synth/lig_dom"/>
</dbReference>
<dbReference type="Gene3D" id="2.30.38.10">
    <property type="entry name" value="Luciferase, Domain 3"/>
    <property type="match status" value="3"/>
</dbReference>
<dbReference type="InterPro" id="IPR023213">
    <property type="entry name" value="CAT-like_dom_sf"/>
</dbReference>
<keyword evidence="4" id="KW-0677">Repeat</keyword>
<evidence type="ECO:0000313" key="8">
    <source>
        <dbReference type="Proteomes" id="UP001163947"/>
    </source>
</evidence>